<reference evidence="3 4" key="1">
    <citation type="submission" date="2015-03" db="EMBL/GenBank/DDBJ databases">
        <title>Genome sequence of Pseudoalteromonas aurantia.</title>
        <authorList>
            <person name="Xie B.-B."/>
            <person name="Rong J.-C."/>
            <person name="Qin Q.-L."/>
            <person name="Zhang Y.-Z."/>
        </authorList>
    </citation>
    <scope>NUCLEOTIDE SEQUENCE [LARGE SCALE GENOMIC DNA]</scope>
    <source>
        <strain evidence="3 4">208</strain>
    </source>
</reference>
<dbReference type="SUPFAM" id="SSF53756">
    <property type="entry name" value="UDP-Glycosyltransferase/glycogen phosphorylase"/>
    <property type="match status" value="1"/>
</dbReference>
<evidence type="ECO:0000313" key="3">
    <source>
        <dbReference type="EMBL" id="MBE0369257.1"/>
    </source>
</evidence>
<dbReference type="Proteomes" id="UP000615755">
    <property type="component" value="Unassembled WGS sequence"/>
</dbReference>
<dbReference type="EMBL" id="AQGV01000012">
    <property type="protein sequence ID" value="MBE0369257.1"/>
    <property type="molecule type" value="Genomic_DNA"/>
</dbReference>
<evidence type="ECO:0000259" key="2">
    <source>
        <dbReference type="Pfam" id="PF00534"/>
    </source>
</evidence>
<sequence length="356" mass="40356">MIGVLSDLDLDERIAEIHVWTYRELAEMLPKYSWLTIHLPEELERGIFTQVLWQRRSLPKALNKNNVDILLSTDAGTVCRFYPSVVMSRDMLSFEDGEMGRYFPSKSWLRLLLLKYMQVWSLKSAQGTIFLTQYAENVISNFTGKLTKQAVIPHGISEIFRKAPTKDINIENPRFIYVSNADKYKHQWHVVEAFFKFRALSGKNATLTLVGANSGPCAQQVNEAIQKFDDGSSSVTVCDFLPHNEIPLLLHEHDIFIFASSCENMPNTLIEAMSAGLPVICSDRGPMPEVLTENGVYFDPEVPSSIVDAMLGICSSVNFAIEKATVSYNEAAKFSWNRCSKETFTYMLLVLEKLKQ</sequence>
<gene>
    <name evidence="3" type="ORF">PAUR_a3072</name>
</gene>
<accession>A0ABR9EER2</accession>
<keyword evidence="1" id="KW-0808">Transferase</keyword>
<dbReference type="InterPro" id="IPR001296">
    <property type="entry name" value="Glyco_trans_1"/>
</dbReference>
<protein>
    <recommendedName>
        <fullName evidence="2">Glycosyl transferase family 1 domain-containing protein</fullName>
    </recommendedName>
</protein>
<dbReference type="PANTHER" id="PTHR46401">
    <property type="entry name" value="GLYCOSYLTRANSFERASE WBBK-RELATED"/>
    <property type="match status" value="1"/>
</dbReference>
<comment type="caution">
    <text evidence="3">The sequence shown here is derived from an EMBL/GenBank/DDBJ whole genome shotgun (WGS) entry which is preliminary data.</text>
</comment>
<feature type="domain" description="Glycosyl transferase family 1" evidence="2">
    <location>
        <begin position="168"/>
        <end position="311"/>
    </location>
</feature>
<proteinExistence type="predicted"/>
<dbReference type="Pfam" id="PF00534">
    <property type="entry name" value="Glycos_transf_1"/>
    <property type="match status" value="1"/>
</dbReference>
<organism evidence="3 4">
    <name type="scientific">Pseudoalteromonas aurantia 208</name>
    <dbReference type="NCBI Taxonomy" id="1314867"/>
    <lineage>
        <taxon>Bacteria</taxon>
        <taxon>Pseudomonadati</taxon>
        <taxon>Pseudomonadota</taxon>
        <taxon>Gammaproteobacteria</taxon>
        <taxon>Alteromonadales</taxon>
        <taxon>Pseudoalteromonadaceae</taxon>
        <taxon>Pseudoalteromonas</taxon>
    </lineage>
</organism>
<evidence type="ECO:0000256" key="1">
    <source>
        <dbReference type="ARBA" id="ARBA00022679"/>
    </source>
</evidence>
<dbReference type="PANTHER" id="PTHR46401:SF2">
    <property type="entry name" value="GLYCOSYLTRANSFERASE WBBK-RELATED"/>
    <property type="match status" value="1"/>
</dbReference>
<keyword evidence="4" id="KW-1185">Reference proteome</keyword>
<evidence type="ECO:0000313" key="4">
    <source>
        <dbReference type="Proteomes" id="UP000615755"/>
    </source>
</evidence>
<name>A0ABR9EER2_9GAMM</name>
<dbReference type="Gene3D" id="3.40.50.2000">
    <property type="entry name" value="Glycogen Phosphorylase B"/>
    <property type="match status" value="2"/>
</dbReference>